<evidence type="ECO:0000256" key="2">
    <source>
        <dbReference type="SAM" id="SignalP"/>
    </source>
</evidence>
<evidence type="ECO:0008006" key="5">
    <source>
        <dbReference type="Google" id="ProtNLM"/>
    </source>
</evidence>
<dbReference type="RefSeq" id="WP_238252285.1">
    <property type="nucleotide sequence ID" value="NZ_BPQX01000054.1"/>
</dbReference>
<dbReference type="Proteomes" id="UP001236369">
    <property type="component" value="Unassembled WGS sequence"/>
</dbReference>
<organism evidence="3 4">
    <name type="scientific">Methylobacterium persicinum</name>
    <dbReference type="NCBI Taxonomy" id="374426"/>
    <lineage>
        <taxon>Bacteria</taxon>
        <taxon>Pseudomonadati</taxon>
        <taxon>Pseudomonadota</taxon>
        <taxon>Alphaproteobacteria</taxon>
        <taxon>Hyphomicrobiales</taxon>
        <taxon>Methylobacteriaceae</taxon>
        <taxon>Methylobacterium</taxon>
    </lineage>
</organism>
<evidence type="ECO:0000313" key="3">
    <source>
        <dbReference type="EMBL" id="MDQ0441108.1"/>
    </source>
</evidence>
<comment type="caution">
    <text evidence="3">The sequence shown here is derived from an EMBL/GenBank/DDBJ whole genome shotgun (WGS) entry which is preliminary data.</text>
</comment>
<protein>
    <recommendedName>
        <fullName evidence="5">Proteophosphoglycan ppg4</fullName>
    </recommendedName>
</protein>
<feature type="compositionally biased region" description="Polar residues" evidence="1">
    <location>
        <begin position="42"/>
        <end position="71"/>
    </location>
</feature>
<dbReference type="EMBL" id="JAUSVV010000001">
    <property type="protein sequence ID" value="MDQ0441108.1"/>
    <property type="molecule type" value="Genomic_DNA"/>
</dbReference>
<feature type="signal peptide" evidence="2">
    <location>
        <begin position="1"/>
        <end position="22"/>
    </location>
</feature>
<sequence>MLVRHIVVSGSILLGLSGAALAQTSPVAPGARSPSAPIVAPQSGSTGAPNATTISPNGNPADTITTNSSAGGNAGQPSRAIPQGGGSNK</sequence>
<gene>
    <name evidence="3" type="ORF">QO016_000585</name>
</gene>
<name>A0ABU0HFL6_9HYPH</name>
<reference evidence="3 4" key="1">
    <citation type="submission" date="2023-07" db="EMBL/GenBank/DDBJ databases">
        <title>Genomic Encyclopedia of Type Strains, Phase IV (KMG-IV): sequencing the most valuable type-strain genomes for metagenomic binning, comparative biology and taxonomic classification.</title>
        <authorList>
            <person name="Goeker M."/>
        </authorList>
    </citation>
    <scope>NUCLEOTIDE SEQUENCE [LARGE SCALE GENOMIC DNA]</scope>
    <source>
        <strain evidence="3 4">DSM 19562</strain>
    </source>
</reference>
<keyword evidence="4" id="KW-1185">Reference proteome</keyword>
<feature type="region of interest" description="Disordered" evidence="1">
    <location>
        <begin position="25"/>
        <end position="89"/>
    </location>
</feature>
<evidence type="ECO:0000256" key="1">
    <source>
        <dbReference type="SAM" id="MobiDB-lite"/>
    </source>
</evidence>
<keyword evidence="2" id="KW-0732">Signal</keyword>
<accession>A0ABU0HFL6</accession>
<feature type="chain" id="PRO_5045290950" description="Proteophosphoglycan ppg4" evidence="2">
    <location>
        <begin position="23"/>
        <end position="89"/>
    </location>
</feature>
<proteinExistence type="predicted"/>
<evidence type="ECO:0000313" key="4">
    <source>
        <dbReference type="Proteomes" id="UP001236369"/>
    </source>
</evidence>